<keyword evidence="2" id="KW-1185">Reference proteome</keyword>
<protein>
    <submittedName>
        <fullName evidence="1">Uncharacterized protein</fullName>
    </submittedName>
</protein>
<proteinExistence type="predicted"/>
<sequence>MTSHTSKKSRLVGDHLLGG</sequence>
<reference evidence="1 2" key="1">
    <citation type="submission" date="2019-12" db="EMBL/GenBank/DDBJ databases">
        <authorList>
            <person name="Scholz U."/>
            <person name="Mascher M."/>
            <person name="Fiebig A."/>
        </authorList>
    </citation>
    <scope>NUCLEOTIDE SEQUENCE</scope>
</reference>
<dbReference type="EMBL" id="CACRZD030000005">
    <property type="protein sequence ID" value="CAA6659298.1"/>
    <property type="molecule type" value="Genomic_DNA"/>
</dbReference>
<dbReference type="EMBL" id="LR743592">
    <property type="protein sequence ID" value="CAA2619552.1"/>
    <property type="molecule type" value="Genomic_DNA"/>
</dbReference>
<name>A0A7I8INB0_SPIIN</name>
<organism evidence="1">
    <name type="scientific">Spirodela intermedia</name>
    <name type="common">Intermediate duckweed</name>
    <dbReference type="NCBI Taxonomy" id="51605"/>
    <lineage>
        <taxon>Eukaryota</taxon>
        <taxon>Viridiplantae</taxon>
        <taxon>Streptophyta</taxon>
        <taxon>Embryophyta</taxon>
        <taxon>Tracheophyta</taxon>
        <taxon>Spermatophyta</taxon>
        <taxon>Magnoliopsida</taxon>
        <taxon>Liliopsida</taxon>
        <taxon>Araceae</taxon>
        <taxon>Lemnoideae</taxon>
        <taxon>Spirodela</taxon>
    </lineage>
</organism>
<gene>
    <name evidence="1" type="ORF">SI7747_05005721</name>
</gene>
<dbReference type="AlphaFoldDB" id="A0A7I8INB0"/>
<evidence type="ECO:0000313" key="2">
    <source>
        <dbReference type="Proteomes" id="UP001189122"/>
    </source>
</evidence>
<evidence type="ECO:0000313" key="1">
    <source>
        <dbReference type="EMBL" id="CAA2619552.1"/>
    </source>
</evidence>
<accession>A0A7I8INB0</accession>
<dbReference type="Proteomes" id="UP001189122">
    <property type="component" value="Unassembled WGS sequence"/>
</dbReference>